<dbReference type="GO" id="GO:0004817">
    <property type="term" value="F:cysteine-tRNA ligase activity"/>
    <property type="evidence" value="ECO:0007669"/>
    <property type="project" value="UniProtKB-UniRule"/>
</dbReference>
<dbReference type="HOGENOM" id="CLU_013528_0_1_7"/>
<dbReference type="HAMAP" id="MF_00041">
    <property type="entry name" value="Cys_tRNA_synth"/>
    <property type="match status" value="1"/>
</dbReference>
<dbReference type="Pfam" id="PF01406">
    <property type="entry name" value="tRNA-synt_1e"/>
    <property type="match status" value="1"/>
</dbReference>
<feature type="binding site" evidence="12">
    <location>
        <position position="242"/>
    </location>
    <ligand>
        <name>Zn(2+)</name>
        <dbReference type="ChEBI" id="CHEBI:29105"/>
    </ligand>
</feature>
<dbReference type="Gene3D" id="3.40.50.620">
    <property type="entry name" value="HUPs"/>
    <property type="match status" value="1"/>
</dbReference>
<comment type="similarity">
    <text evidence="2 12">Belongs to the class-I aminoacyl-tRNA synthetase family.</text>
</comment>
<dbReference type="SUPFAM" id="SSF47323">
    <property type="entry name" value="Anticodon-binding domain of a subclass of class I aminoacyl-tRNA synthetases"/>
    <property type="match status" value="1"/>
</dbReference>
<keyword evidence="11 12" id="KW-0030">Aminoacyl-tRNA synthetase</keyword>
<evidence type="ECO:0000256" key="2">
    <source>
        <dbReference type="ARBA" id="ARBA00005594"/>
    </source>
</evidence>
<dbReference type="PANTHER" id="PTHR10890:SF3">
    <property type="entry name" value="CYSTEINE--TRNA LIGASE, CYTOPLASMIC"/>
    <property type="match status" value="1"/>
</dbReference>
<dbReference type="InterPro" id="IPR015273">
    <property type="entry name" value="Cys-tRNA-synt_Ia_DALR"/>
</dbReference>
<dbReference type="OrthoDB" id="9815130at2"/>
<reference evidence="15" key="2">
    <citation type="submission" date="2011-01" db="EMBL/GenBank/DDBJ databases">
        <title>The complete genome of Nitratifractor salsuginis DSM 16511.</title>
        <authorList>
            <consortium name="US DOE Joint Genome Institute (JGI-PGF)"/>
            <person name="Lucas S."/>
            <person name="Copeland A."/>
            <person name="Lapidus A."/>
            <person name="Bruce D."/>
            <person name="Goodwin L."/>
            <person name="Pitluck S."/>
            <person name="Kyrpides N."/>
            <person name="Mavromatis K."/>
            <person name="Ivanova N."/>
            <person name="Mikhailova N."/>
            <person name="Zeytun A."/>
            <person name="Detter J.C."/>
            <person name="Tapia R."/>
            <person name="Han C."/>
            <person name="Land M."/>
            <person name="Hauser L."/>
            <person name="Markowitz V."/>
            <person name="Cheng J.-F."/>
            <person name="Hugenholtz P."/>
            <person name="Woyke T."/>
            <person name="Wu D."/>
            <person name="Tindall B."/>
            <person name="Schuetze A."/>
            <person name="Brambilla E."/>
            <person name="Klenk H.-P."/>
            <person name="Eisen J.A."/>
        </authorList>
    </citation>
    <scope>NUCLEOTIDE SEQUENCE [LARGE SCALE GENOMIC DNA]</scope>
    <source>
        <strain evidence="15">DSM 16511 / JCM 12458 / E9I37-1</strain>
    </source>
</reference>
<dbReference type="PANTHER" id="PTHR10890">
    <property type="entry name" value="CYSTEINYL-TRNA SYNTHETASE"/>
    <property type="match status" value="1"/>
</dbReference>
<dbReference type="InterPro" id="IPR009080">
    <property type="entry name" value="tRNAsynth_Ia_anticodon-bd"/>
</dbReference>
<dbReference type="InterPro" id="IPR015803">
    <property type="entry name" value="Cys-tRNA-ligase"/>
</dbReference>
<dbReference type="EMBL" id="CP002452">
    <property type="protein sequence ID" value="ADV46500.1"/>
    <property type="molecule type" value="Genomic_DNA"/>
</dbReference>
<comment type="catalytic activity">
    <reaction evidence="12">
        <text>tRNA(Cys) + L-cysteine + ATP = L-cysteinyl-tRNA(Cys) + AMP + diphosphate</text>
        <dbReference type="Rhea" id="RHEA:17773"/>
        <dbReference type="Rhea" id="RHEA-COMP:9661"/>
        <dbReference type="Rhea" id="RHEA-COMP:9679"/>
        <dbReference type="ChEBI" id="CHEBI:30616"/>
        <dbReference type="ChEBI" id="CHEBI:33019"/>
        <dbReference type="ChEBI" id="CHEBI:35235"/>
        <dbReference type="ChEBI" id="CHEBI:78442"/>
        <dbReference type="ChEBI" id="CHEBI:78517"/>
        <dbReference type="ChEBI" id="CHEBI:456215"/>
        <dbReference type="EC" id="6.1.1.16"/>
    </reaction>
</comment>
<dbReference type="AlphaFoldDB" id="E6WYI8"/>
<feature type="domain" description="Cysteinyl-tRNA synthetase class Ia DALR" evidence="13">
    <location>
        <begin position="349"/>
        <end position="413"/>
    </location>
</feature>
<evidence type="ECO:0000256" key="12">
    <source>
        <dbReference type="HAMAP-Rule" id="MF_00041"/>
    </source>
</evidence>
<accession>E6WYI8</accession>
<dbReference type="GO" id="GO:0005829">
    <property type="term" value="C:cytosol"/>
    <property type="evidence" value="ECO:0007669"/>
    <property type="project" value="TreeGrafter"/>
</dbReference>
<keyword evidence="15" id="KW-1185">Reference proteome</keyword>
<evidence type="ECO:0000256" key="10">
    <source>
        <dbReference type="ARBA" id="ARBA00022917"/>
    </source>
</evidence>
<dbReference type="InterPro" id="IPR024909">
    <property type="entry name" value="Cys-tRNA/MSH_ligase"/>
</dbReference>
<dbReference type="PRINTS" id="PR00983">
    <property type="entry name" value="TRNASYNTHCYS"/>
</dbReference>
<feature type="binding site" evidence="12">
    <location>
        <position position="246"/>
    </location>
    <ligand>
        <name>Zn(2+)</name>
        <dbReference type="ChEBI" id="CHEBI:29105"/>
    </ligand>
</feature>
<evidence type="ECO:0000313" key="15">
    <source>
        <dbReference type="Proteomes" id="UP000008633"/>
    </source>
</evidence>
<dbReference type="Gene3D" id="1.20.120.1910">
    <property type="entry name" value="Cysteine-tRNA ligase, C-terminal anti-codon recognition domain"/>
    <property type="match status" value="1"/>
</dbReference>
<evidence type="ECO:0000256" key="7">
    <source>
        <dbReference type="ARBA" id="ARBA00022741"/>
    </source>
</evidence>
<evidence type="ECO:0000256" key="9">
    <source>
        <dbReference type="ARBA" id="ARBA00022840"/>
    </source>
</evidence>
<keyword evidence="6 12" id="KW-0479">Metal-binding</keyword>
<dbReference type="CDD" id="cd00672">
    <property type="entry name" value="CysRS_core"/>
    <property type="match status" value="1"/>
</dbReference>
<feature type="short sequence motif" description="'KMSKS' region" evidence="12">
    <location>
        <begin position="274"/>
        <end position="278"/>
    </location>
</feature>
<dbReference type="GO" id="GO:0008270">
    <property type="term" value="F:zinc ion binding"/>
    <property type="evidence" value="ECO:0007669"/>
    <property type="project" value="UniProtKB-UniRule"/>
</dbReference>
<evidence type="ECO:0000256" key="5">
    <source>
        <dbReference type="ARBA" id="ARBA00022598"/>
    </source>
</evidence>
<dbReference type="SUPFAM" id="SSF52374">
    <property type="entry name" value="Nucleotidylyl transferase"/>
    <property type="match status" value="1"/>
</dbReference>
<proteinExistence type="inferred from homology"/>
<comment type="cofactor">
    <cofactor evidence="12">
        <name>Zn(2+)</name>
        <dbReference type="ChEBI" id="CHEBI:29105"/>
    </cofactor>
    <text evidence="12">Binds 1 zinc ion per subunit.</text>
</comment>
<dbReference type="KEGG" id="nsa:Nitsa_1247"/>
<keyword evidence="7 12" id="KW-0547">Nucleotide-binding</keyword>
<comment type="subunit">
    <text evidence="3 12">Monomer.</text>
</comment>
<evidence type="ECO:0000256" key="6">
    <source>
        <dbReference type="ARBA" id="ARBA00022723"/>
    </source>
</evidence>
<feature type="short sequence motif" description="'HIGH' region" evidence="12">
    <location>
        <begin position="31"/>
        <end position="41"/>
    </location>
</feature>
<evidence type="ECO:0000256" key="11">
    <source>
        <dbReference type="ARBA" id="ARBA00023146"/>
    </source>
</evidence>
<keyword evidence="10 12" id="KW-0648">Protein biosynthesis</keyword>
<sequence length="470" mass="52771">MQMQIFDSVKKAKVPFEPIRPGEASIYVCGPTVYDEAHLGHARSALSFDLLSRTLRSLGYKVTLAKNFTDIDDKIIKKINETGQSLQELTDYYIQRYLEEMAALGVRRADIEPKATESLDAIQAMVEGLIEKGCAYRTESGDVYFDTCKDEHYGEISHMLGDEEEARSRLCEIKTGEKRHPRDFALWKACSGEGDVCFDTELGSGRPGWHIECSAMIEKHFQGNGEYTIDIHGGGADLLFPHHENEAAQTRCATGHEIAKYWMHNGFVQIDGEKMSKSLGNSFFLKDALAIYPGELLRFYLIGVHYRNDFNFNEVDLQAAKKRLDKLYRLKKRLTPGKVGEAEAGFVQALKEAMADDLNTSKALAIVDEMVSAANEALDANPRDKVLKRTLLGNIAFIDELLGFGGSDPYAWFQHGVSEEERQEIEAKIAERDAAKKAKDFSKADTIRDELKEKGIALMDTPEGTKWEKL</sequence>
<keyword evidence="9 12" id="KW-0067">ATP-binding</keyword>
<dbReference type="Pfam" id="PF09190">
    <property type="entry name" value="DALR_2"/>
    <property type="match status" value="1"/>
</dbReference>
<dbReference type="NCBIfam" id="TIGR00435">
    <property type="entry name" value="cysS"/>
    <property type="match status" value="1"/>
</dbReference>
<dbReference type="EC" id="6.1.1.16" evidence="12"/>
<feature type="binding site" evidence="12">
    <location>
        <position position="213"/>
    </location>
    <ligand>
        <name>Zn(2+)</name>
        <dbReference type="ChEBI" id="CHEBI:29105"/>
    </ligand>
</feature>
<dbReference type="GO" id="GO:0005524">
    <property type="term" value="F:ATP binding"/>
    <property type="evidence" value="ECO:0007669"/>
    <property type="project" value="UniProtKB-UniRule"/>
</dbReference>
<dbReference type="InterPro" id="IPR014729">
    <property type="entry name" value="Rossmann-like_a/b/a_fold"/>
</dbReference>
<evidence type="ECO:0000256" key="1">
    <source>
        <dbReference type="ARBA" id="ARBA00004496"/>
    </source>
</evidence>
<feature type="binding site" evidence="12">
    <location>
        <position position="277"/>
    </location>
    <ligand>
        <name>ATP</name>
        <dbReference type="ChEBI" id="CHEBI:30616"/>
    </ligand>
</feature>
<comment type="subcellular location">
    <subcellularLocation>
        <location evidence="1 12">Cytoplasm</location>
    </subcellularLocation>
</comment>
<feature type="binding site" evidence="12">
    <location>
        <position position="29"/>
    </location>
    <ligand>
        <name>Zn(2+)</name>
        <dbReference type="ChEBI" id="CHEBI:29105"/>
    </ligand>
</feature>
<dbReference type="STRING" id="749222.Nitsa_1247"/>
<dbReference type="InterPro" id="IPR032678">
    <property type="entry name" value="tRNA-synt_1_cat_dom"/>
</dbReference>
<evidence type="ECO:0000256" key="4">
    <source>
        <dbReference type="ARBA" id="ARBA00022490"/>
    </source>
</evidence>
<name>E6WYI8_NITSE</name>
<dbReference type="SMART" id="SM00840">
    <property type="entry name" value="DALR_2"/>
    <property type="match status" value="1"/>
</dbReference>
<gene>
    <name evidence="12" type="primary">cysS</name>
    <name evidence="14" type="ordered locus">Nitsa_1247</name>
</gene>
<keyword evidence="4 12" id="KW-0963">Cytoplasm</keyword>
<keyword evidence="8 12" id="KW-0862">Zinc</keyword>
<evidence type="ECO:0000256" key="8">
    <source>
        <dbReference type="ARBA" id="ARBA00022833"/>
    </source>
</evidence>
<dbReference type="Proteomes" id="UP000008633">
    <property type="component" value="Chromosome"/>
</dbReference>
<evidence type="ECO:0000256" key="3">
    <source>
        <dbReference type="ARBA" id="ARBA00011245"/>
    </source>
</evidence>
<dbReference type="eggNOG" id="COG0215">
    <property type="taxonomic scope" value="Bacteria"/>
</dbReference>
<evidence type="ECO:0000259" key="13">
    <source>
        <dbReference type="SMART" id="SM00840"/>
    </source>
</evidence>
<dbReference type="GO" id="GO:0006423">
    <property type="term" value="P:cysteinyl-tRNA aminoacylation"/>
    <property type="evidence" value="ECO:0007669"/>
    <property type="project" value="UniProtKB-UniRule"/>
</dbReference>
<keyword evidence="5 12" id="KW-0436">Ligase</keyword>
<protein>
    <recommendedName>
        <fullName evidence="12">Cysteine--tRNA ligase</fullName>
        <ecNumber evidence="12">6.1.1.16</ecNumber>
    </recommendedName>
    <alternativeName>
        <fullName evidence="12">Cysteinyl-tRNA synthetase</fullName>
        <shortName evidence="12">CysRS</shortName>
    </alternativeName>
</protein>
<organism evidence="14 15">
    <name type="scientific">Nitratifractor salsuginis (strain DSM 16511 / JCM 12458 / E9I37-1)</name>
    <dbReference type="NCBI Taxonomy" id="749222"/>
    <lineage>
        <taxon>Bacteria</taxon>
        <taxon>Pseudomonadati</taxon>
        <taxon>Campylobacterota</taxon>
        <taxon>Epsilonproteobacteria</taxon>
        <taxon>Campylobacterales</taxon>
        <taxon>Sulfurovaceae</taxon>
        <taxon>Nitratifractor</taxon>
    </lineage>
</organism>
<evidence type="ECO:0000313" key="14">
    <source>
        <dbReference type="EMBL" id="ADV46500.1"/>
    </source>
</evidence>
<reference evidence="14 15" key="1">
    <citation type="journal article" date="2011" name="Stand. Genomic Sci.">
        <title>Complete genome sequence of Nitratifractor salsuginis type strain (E9I37-1).</title>
        <authorList>
            <person name="Anderson I."/>
            <person name="Sikorski J."/>
            <person name="Zeytun A."/>
            <person name="Nolan M."/>
            <person name="Lapidus A."/>
            <person name="Lucas S."/>
            <person name="Hammon N."/>
            <person name="Deshpande S."/>
            <person name="Cheng J.F."/>
            <person name="Tapia R."/>
            <person name="Han C."/>
            <person name="Goodwin L."/>
            <person name="Pitluck S."/>
            <person name="Liolios K."/>
            <person name="Pagani I."/>
            <person name="Ivanova N."/>
            <person name="Huntemann M."/>
            <person name="Mavromatis K."/>
            <person name="Ovchinikova G."/>
            <person name="Pati A."/>
            <person name="Chen A."/>
            <person name="Palaniappan K."/>
            <person name="Land M."/>
            <person name="Hauser L."/>
            <person name="Brambilla E.M."/>
            <person name="Ngatchou-Djao O.D."/>
            <person name="Rohde M."/>
            <person name="Tindall B.J."/>
            <person name="Goker M."/>
            <person name="Detter J.C."/>
            <person name="Woyke T."/>
            <person name="Bristow J."/>
            <person name="Eisen J.A."/>
            <person name="Markowitz V."/>
            <person name="Hugenholtz P."/>
            <person name="Klenk H.P."/>
            <person name="Kyrpides N.C."/>
        </authorList>
    </citation>
    <scope>NUCLEOTIDE SEQUENCE [LARGE SCALE GENOMIC DNA]</scope>
    <source>
        <strain evidence="15">DSM 16511 / JCM 12458 / E9I37-1</strain>
    </source>
</reference>